<keyword evidence="2" id="KW-0547">Nucleotide-binding</keyword>
<dbReference type="GO" id="GO:0005524">
    <property type="term" value="F:ATP binding"/>
    <property type="evidence" value="ECO:0007669"/>
    <property type="project" value="UniProtKB-KW"/>
</dbReference>
<dbReference type="InterPro" id="IPR017871">
    <property type="entry name" value="ABC_transporter-like_CS"/>
</dbReference>
<dbReference type="Proteomes" id="UP001208689">
    <property type="component" value="Chromosome"/>
</dbReference>
<dbReference type="SUPFAM" id="SSF52540">
    <property type="entry name" value="P-loop containing nucleoside triphosphate hydrolases"/>
    <property type="match status" value="1"/>
</dbReference>
<evidence type="ECO:0000259" key="4">
    <source>
        <dbReference type="PROSITE" id="PS50893"/>
    </source>
</evidence>
<dbReference type="InterPro" id="IPR017911">
    <property type="entry name" value="MacB-like_ATP-bd"/>
</dbReference>
<evidence type="ECO:0000256" key="3">
    <source>
        <dbReference type="ARBA" id="ARBA00022840"/>
    </source>
</evidence>
<evidence type="ECO:0000313" key="6">
    <source>
        <dbReference type="Proteomes" id="UP001208689"/>
    </source>
</evidence>
<dbReference type="PANTHER" id="PTHR24220:SF86">
    <property type="entry name" value="ABC TRANSPORTER ABCH.1"/>
    <property type="match status" value="1"/>
</dbReference>
<dbReference type="SMART" id="SM00382">
    <property type="entry name" value="AAA"/>
    <property type="match status" value="1"/>
</dbReference>
<dbReference type="InterPro" id="IPR003439">
    <property type="entry name" value="ABC_transporter-like_ATP-bd"/>
</dbReference>
<dbReference type="InterPro" id="IPR015854">
    <property type="entry name" value="ABC_transpr_LolD-like"/>
</dbReference>
<dbReference type="EMBL" id="CP104013">
    <property type="protein sequence ID" value="UYP45465.1"/>
    <property type="molecule type" value="Genomic_DNA"/>
</dbReference>
<sequence>MEMNNTKIVIDDSIKIYKRGSIEVVALRGLSCTFHKGEIAVIMGPSGCGKTTLLNMIGGLDRLNSGKIIVDGQDIAQFTDKEVEKYRRAKIGFVFQFMNLIPELNAVENITLPLELSGTLTKERKEFIQELLKIVGLEDRQNHRPDELSGGEQQRISIAAALANDPEIILCDEPTGELDSLSKKVVMDLLRSVIEKFPEKTMIIVSHDPELKAIADQMFYIRDGNISHTFTKSELQAKQQATLTPGDVQTYMPSNPDETNKAILTELRHIDHFVKDKINSIEKKMHPV</sequence>
<feature type="domain" description="ABC transporter" evidence="4">
    <location>
        <begin position="8"/>
        <end position="248"/>
    </location>
</feature>
<keyword evidence="6" id="KW-1185">Reference proteome</keyword>
<evidence type="ECO:0000256" key="1">
    <source>
        <dbReference type="ARBA" id="ARBA00022448"/>
    </source>
</evidence>
<reference evidence="5" key="1">
    <citation type="submission" date="2022-09" db="EMBL/GenBank/DDBJ databases">
        <title>Actin cytoskeleton and complex cell architecture in an #Asgard archaeon.</title>
        <authorList>
            <person name="Ponce Toledo R.I."/>
            <person name="Schleper C."/>
            <person name="Rodrigues Oliveira T."/>
            <person name="Wollweber F."/>
            <person name="Xu J."/>
            <person name="Rittmann S."/>
            <person name="Klingl A."/>
            <person name="Pilhofer M."/>
        </authorList>
    </citation>
    <scope>NUCLEOTIDE SEQUENCE</scope>
    <source>
        <strain evidence="5">B-35</strain>
    </source>
</reference>
<dbReference type="Gene3D" id="3.40.50.300">
    <property type="entry name" value="P-loop containing nucleotide triphosphate hydrolases"/>
    <property type="match status" value="1"/>
</dbReference>
<dbReference type="PANTHER" id="PTHR24220">
    <property type="entry name" value="IMPORT ATP-BINDING PROTEIN"/>
    <property type="match status" value="1"/>
</dbReference>
<keyword evidence="3 5" id="KW-0067">ATP-binding</keyword>
<accession>A0ABY6HPL8</accession>
<protein>
    <submittedName>
        <fullName evidence="5">Vitamin B12 import ATP-binding protein BtuD</fullName>
    </submittedName>
</protein>
<dbReference type="Pfam" id="PF00005">
    <property type="entry name" value="ABC_tran"/>
    <property type="match status" value="1"/>
</dbReference>
<dbReference type="PROSITE" id="PS00211">
    <property type="entry name" value="ABC_TRANSPORTER_1"/>
    <property type="match status" value="1"/>
</dbReference>
<dbReference type="CDD" id="cd03255">
    <property type="entry name" value="ABC_MJ0796_LolCDE_FtsE"/>
    <property type="match status" value="1"/>
</dbReference>
<evidence type="ECO:0000313" key="5">
    <source>
        <dbReference type="EMBL" id="UYP45465.1"/>
    </source>
</evidence>
<name>A0ABY6HPL8_9ARCH</name>
<keyword evidence="1" id="KW-0813">Transport</keyword>
<gene>
    <name evidence="5" type="ORF">NEF87_001750</name>
</gene>
<organism evidence="5 6">
    <name type="scientific">Candidatus Lokiarchaeum ossiferum</name>
    <dbReference type="NCBI Taxonomy" id="2951803"/>
    <lineage>
        <taxon>Archaea</taxon>
        <taxon>Promethearchaeati</taxon>
        <taxon>Promethearchaeota</taxon>
        <taxon>Promethearchaeia</taxon>
        <taxon>Promethearchaeales</taxon>
        <taxon>Promethearchaeaceae</taxon>
        <taxon>Candidatus Lokiarchaeum</taxon>
    </lineage>
</organism>
<dbReference type="PROSITE" id="PS50893">
    <property type="entry name" value="ABC_TRANSPORTER_2"/>
    <property type="match status" value="1"/>
</dbReference>
<evidence type="ECO:0000256" key="2">
    <source>
        <dbReference type="ARBA" id="ARBA00022741"/>
    </source>
</evidence>
<dbReference type="InterPro" id="IPR027417">
    <property type="entry name" value="P-loop_NTPase"/>
</dbReference>
<proteinExistence type="predicted"/>
<dbReference type="InterPro" id="IPR003593">
    <property type="entry name" value="AAA+_ATPase"/>
</dbReference>